<dbReference type="Pfam" id="PF10531">
    <property type="entry name" value="SLBB"/>
    <property type="match status" value="1"/>
</dbReference>
<dbReference type="InterPro" id="IPR003715">
    <property type="entry name" value="Poly_export_N"/>
</dbReference>
<accession>A0ABW3AV65</accession>
<feature type="transmembrane region" description="Helical" evidence="2">
    <location>
        <begin position="255"/>
        <end position="273"/>
    </location>
</feature>
<keyword evidence="2" id="KW-0812">Transmembrane</keyword>
<dbReference type="EMBL" id="JBHTHZ010000013">
    <property type="protein sequence ID" value="MFD0794947.1"/>
    <property type="molecule type" value="Genomic_DNA"/>
</dbReference>
<reference evidence="7" key="1">
    <citation type="journal article" date="2019" name="Int. J. Syst. Evol. Microbiol.">
        <title>The Global Catalogue of Microorganisms (GCM) 10K type strain sequencing project: providing services to taxonomists for standard genome sequencing and annotation.</title>
        <authorList>
            <consortium name="The Broad Institute Genomics Platform"/>
            <consortium name="The Broad Institute Genome Sequencing Center for Infectious Disease"/>
            <person name="Wu L."/>
            <person name="Ma J."/>
        </authorList>
    </citation>
    <scope>NUCLEOTIDE SEQUENCE [LARGE SCALE GENOMIC DNA]</scope>
    <source>
        <strain evidence="7">CCUG 61484</strain>
    </source>
</reference>
<evidence type="ECO:0000256" key="3">
    <source>
        <dbReference type="SAM" id="SignalP"/>
    </source>
</evidence>
<feature type="domain" description="Polysaccharide export protein N-terminal" evidence="4">
    <location>
        <begin position="60"/>
        <end position="154"/>
    </location>
</feature>
<keyword evidence="2" id="KW-0472">Membrane</keyword>
<sequence>MNKHLKWNTSRILTFLSLVFLLAASSCKINKNIQYFKDLPDSTNVLNNINLNSADFTNPVVQTDDILNISIQTIDPTNSSIVNQAPSSLSIGASSASSIGTQQVTGYLVDKDGYIEMPLLGKLKVVGLTTFQVRELIRENASKYLKSPSVQVRFANFKITVIGEVARPATYTLPNEKVSVLDAIGLAGDLTIYGKRENILLIREADGHKQFTRFNLNSSNIFKSPYYYLKQNDVLYIEPSKEKIATTDAVRNRNITIGASLLSALLVILIRVVK</sequence>
<evidence type="ECO:0000259" key="4">
    <source>
        <dbReference type="Pfam" id="PF02563"/>
    </source>
</evidence>
<dbReference type="Gene3D" id="3.30.1950.10">
    <property type="entry name" value="wza like domain"/>
    <property type="match status" value="1"/>
</dbReference>
<dbReference type="Gene3D" id="3.10.560.10">
    <property type="entry name" value="Outer membrane lipoprotein wza domain like"/>
    <property type="match status" value="2"/>
</dbReference>
<dbReference type="PROSITE" id="PS51257">
    <property type="entry name" value="PROKAR_LIPOPROTEIN"/>
    <property type="match status" value="1"/>
</dbReference>
<evidence type="ECO:0000259" key="5">
    <source>
        <dbReference type="Pfam" id="PF10531"/>
    </source>
</evidence>
<dbReference type="Pfam" id="PF02563">
    <property type="entry name" value="Poly_export"/>
    <property type="match status" value="1"/>
</dbReference>
<proteinExistence type="predicted"/>
<keyword evidence="1 3" id="KW-0732">Signal</keyword>
<name>A0ABW3AV65_9SPHI</name>
<feature type="domain" description="Soluble ligand binding" evidence="5">
    <location>
        <begin position="158"/>
        <end position="204"/>
    </location>
</feature>
<dbReference type="Proteomes" id="UP001597010">
    <property type="component" value="Unassembled WGS sequence"/>
</dbReference>
<keyword evidence="2" id="KW-1133">Transmembrane helix</keyword>
<dbReference type="InterPro" id="IPR019554">
    <property type="entry name" value="Soluble_ligand-bd"/>
</dbReference>
<dbReference type="InterPro" id="IPR049712">
    <property type="entry name" value="Poly_export"/>
</dbReference>
<protein>
    <submittedName>
        <fullName evidence="6">Polysaccharide biosynthesis/export family protein</fullName>
    </submittedName>
</protein>
<evidence type="ECO:0000313" key="6">
    <source>
        <dbReference type="EMBL" id="MFD0794947.1"/>
    </source>
</evidence>
<dbReference type="RefSeq" id="WP_377116846.1">
    <property type="nucleotide sequence ID" value="NZ_JBHTHZ010000013.1"/>
</dbReference>
<feature type="chain" id="PRO_5045339338" evidence="3">
    <location>
        <begin position="29"/>
        <end position="274"/>
    </location>
</feature>
<comment type="caution">
    <text evidence="6">The sequence shown here is derived from an EMBL/GenBank/DDBJ whole genome shotgun (WGS) entry which is preliminary data.</text>
</comment>
<evidence type="ECO:0000313" key="7">
    <source>
        <dbReference type="Proteomes" id="UP001597010"/>
    </source>
</evidence>
<feature type="signal peptide" evidence="3">
    <location>
        <begin position="1"/>
        <end position="28"/>
    </location>
</feature>
<dbReference type="PANTHER" id="PTHR33619">
    <property type="entry name" value="POLYSACCHARIDE EXPORT PROTEIN GFCE-RELATED"/>
    <property type="match status" value="1"/>
</dbReference>
<dbReference type="PANTHER" id="PTHR33619:SF3">
    <property type="entry name" value="POLYSACCHARIDE EXPORT PROTEIN GFCE-RELATED"/>
    <property type="match status" value="1"/>
</dbReference>
<keyword evidence="7" id="KW-1185">Reference proteome</keyword>
<evidence type="ECO:0000256" key="2">
    <source>
        <dbReference type="SAM" id="Phobius"/>
    </source>
</evidence>
<gene>
    <name evidence="6" type="ORF">ACFQZX_15100</name>
</gene>
<evidence type="ECO:0000256" key="1">
    <source>
        <dbReference type="ARBA" id="ARBA00022729"/>
    </source>
</evidence>
<organism evidence="6 7">
    <name type="scientific">Mucilaginibacter litoreus</name>
    <dbReference type="NCBI Taxonomy" id="1048221"/>
    <lineage>
        <taxon>Bacteria</taxon>
        <taxon>Pseudomonadati</taxon>
        <taxon>Bacteroidota</taxon>
        <taxon>Sphingobacteriia</taxon>
        <taxon>Sphingobacteriales</taxon>
        <taxon>Sphingobacteriaceae</taxon>
        <taxon>Mucilaginibacter</taxon>
    </lineage>
</organism>